<dbReference type="InterPro" id="IPR005500">
    <property type="entry name" value="DUF309"/>
</dbReference>
<protein>
    <recommendedName>
        <fullName evidence="4">DUF309 domain-containing protein</fullName>
    </recommendedName>
</protein>
<accession>A0A2I2KR26</accession>
<dbReference type="SUPFAM" id="SSF140663">
    <property type="entry name" value="TTHA0068-like"/>
    <property type="match status" value="1"/>
</dbReference>
<dbReference type="Proteomes" id="UP000234331">
    <property type="component" value="Unassembled WGS sequence"/>
</dbReference>
<keyword evidence="3" id="KW-1185">Reference proteome</keyword>
<evidence type="ECO:0000313" key="3">
    <source>
        <dbReference type="Proteomes" id="UP000234331"/>
    </source>
</evidence>
<evidence type="ECO:0000313" key="2">
    <source>
        <dbReference type="EMBL" id="SNQ48100.1"/>
    </source>
</evidence>
<dbReference type="InterPro" id="IPR023203">
    <property type="entry name" value="TTHA0068_sf"/>
</dbReference>
<dbReference type="Pfam" id="PF03745">
    <property type="entry name" value="DUF309"/>
    <property type="match status" value="1"/>
</dbReference>
<feature type="compositionally biased region" description="Basic and acidic residues" evidence="1">
    <location>
        <begin position="18"/>
        <end position="35"/>
    </location>
</feature>
<name>A0A2I2KR26_9ACTN</name>
<evidence type="ECO:0008006" key="4">
    <source>
        <dbReference type="Google" id="ProtNLM"/>
    </source>
</evidence>
<dbReference type="PANTHER" id="PTHR34796">
    <property type="entry name" value="EXPRESSED PROTEIN"/>
    <property type="match status" value="1"/>
</dbReference>
<dbReference type="EMBL" id="FZMO01000135">
    <property type="protein sequence ID" value="SNQ48100.1"/>
    <property type="molecule type" value="Genomic_DNA"/>
</dbReference>
<evidence type="ECO:0000256" key="1">
    <source>
        <dbReference type="SAM" id="MobiDB-lite"/>
    </source>
</evidence>
<sequence>MRRLLVTLATMTTSPHPRRPEARPRPGAERPRDALGRPLPFGAKGVVPLDLPAVLPPPAALAAAQHLLDTGRPFQAHEVLEAAWKSADARDRGLWRALTQLAVGITHLARGNTCGGIAVLTRAGEGLAPYAARPPYEVDVAGLRRWIDRRVAEAASPGWAQSPRPPRLLG</sequence>
<dbReference type="PANTHER" id="PTHR34796:SF1">
    <property type="entry name" value="EXPRESSED PROTEIN"/>
    <property type="match status" value="1"/>
</dbReference>
<gene>
    <name evidence="2" type="ORF">FRACA_220040</name>
</gene>
<reference evidence="2 3" key="1">
    <citation type="submission" date="2017-06" db="EMBL/GenBank/DDBJ databases">
        <authorList>
            <person name="Kim H.J."/>
            <person name="Triplett B.A."/>
        </authorList>
    </citation>
    <scope>NUCLEOTIDE SEQUENCE [LARGE SCALE GENOMIC DNA]</scope>
    <source>
        <strain evidence="2">FRACA_ARgP5</strain>
    </source>
</reference>
<dbReference type="AlphaFoldDB" id="A0A2I2KR26"/>
<proteinExistence type="predicted"/>
<dbReference type="Gene3D" id="1.10.3450.10">
    <property type="entry name" value="TTHA0068-like"/>
    <property type="match status" value="1"/>
</dbReference>
<organism evidence="2 3">
    <name type="scientific">Frankia canadensis</name>
    <dbReference type="NCBI Taxonomy" id="1836972"/>
    <lineage>
        <taxon>Bacteria</taxon>
        <taxon>Bacillati</taxon>
        <taxon>Actinomycetota</taxon>
        <taxon>Actinomycetes</taxon>
        <taxon>Frankiales</taxon>
        <taxon>Frankiaceae</taxon>
        <taxon>Frankia</taxon>
    </lineage>
</organism>
<feature type="region of interest" description="Disordered" evidence="1">
    <location>
        <begin position="9"/>
        <end position="37"/>
    </location>
</feature>